<proteinExistence type="predicted"/>
<dbReference type="InterPro" id="IPR004682">
    <property type="entry name" value="TRAP_DctP"/>
</dbReference>
<dbReference type="Proteomes" id="UP000295497">
    <property type="component" value="Chromosome"/>
</dbReference>
<gene>
    <name evidence="2" type="ORF">SOCE836_043360</name>
</gene>
<dbReference type="GO" id="GO:0030246">
    <property type="term" value="F:carbohydrate binding"/>
    <property type="evidence" value="ECO:0007669"/>
    <property type="project" value="TreeGrafter"/>
</dbReference>
<dbReference type="PIRSF" id="PIRSF006470">
    <property type="entry name" value="DctB"/>
    <property type="match status" value="1"/>
</dbReference>
<dbReference type="GO" id="GO:0055085">
    <property type="term" value="P:transmembrane transport"/>
    <property type="evidence" value="ECO:0007669"/>
    <property type="project" value="InterPro"/>
</dbReference>
<name>A0A4P2QPV5_SORCE</name>
<dbReference type="PANTHER" id="PTHR33376:SF2">
    <property type="entry name" value="DICARBOXYLATE-BINDING PERIPLASMIC PROTEIN"/>
    <property type="match status" value="1"/>
</dbReference>
<reference evidence="2 3" key="1">
    <citation type="submission" date="2015-09" db="EMBL/GenBank/DDBJ databases">
        <title>Sorangium comparison.</title>
        <authorList>
            <person name="Zaburannyi N."/>
            <person name="Bunk B."/>
            <person name="Overmann J."/>
            <person name="Mueller R."/>
        </authorList>
    </citation>
    <scope>NUCLEOTIDE SEQUENCE [LARGE SCALE GENOMIC DNA]</scope>
    <source>
        <strain evidence="2 3">So ce836</strain>
    </source>
</reference>
<dbReference type="InterPro" id="IPR018389">
    <property type="entry name" value="DctP_fam"/>
</dbReference>
<dbReference type="NCBIfam" id="NF037995">
    <property type="entry name" value="TRAP_S1"/>
    <property type="match status" value="1"/>
</dbReference>
<dbReference type="InterPro" id="IPR038404">
    <property type="entry name" value="TRAP_DctP_sf"/>
</dbReference>
<evidence type="ECO:0000313" key="3">
    <source>
        <dbReference type="Proteomes" id="UP000295497"/>
    </source>
</evidence>
<organism evidence="2 3">
    <name type="scientific">Sorangium cellulosum</name>
    <name type="common">Polyangium cellulosum</name>
    <dbReference type="NCBI Taxonomy" id="56"/>
    <lineage>
        <taxon>Bacteria</taxon>
        <taxon>Pseudomonadati</taxon>
        <taxon>Myxococcota</taxon>
        <taxon>Polyangia</taxon>
        <taxon>Polyangiales</taxon>
        <taxon>Polyangiaceae</taxon>
        <taxon>Sorangium</taxon>
    </lineage>
</organism>
<dbReference type="Gene3D" id="3.40.190.170">
    <property type="entry name" value="Bacterial extracellular solute-binding protein, family 7"/>
    <property type="match status" value="1"/>
</dbReference>
<evidence type="ECO:0000256" key="1">
    <source>
        <dbReference type="ARBA" id="ARBA00022729"/>
    </source>
</evidence>
<dbReference type="AlphaFoldDB" id="A0A4P2QPV5"/>
<dbReference type="NCBIfam" id="TIGR00787">
    <property type="entry name" value="dctP"/>
    <property type="match status" value="1"/>
</dbReference>
<dbReference type="SUPFAM" id="SSF53850">
    <property type="entry name" value="Periplasmic binding protein-like II"/>
    <property type="match status" value="1"/>
</dbReference>
<evidence type="ECO:0000313" key="2">
    <source>
        <dbReference type="EMBL" id="AUX32199.1"/>
    </source>
</evidence>
<keyword evidence="1" id="KW-0732">Signal</keyword>
<dbReference type="RefSeq" id="WP_129575848.1">
    <property type="nucleotide sequence ID" value="NZ_CP012672.1"/>
</dbReference>
<dbReference type="Pfam" id="PF03480">
    <property type="entry name" value="DctP"/>
    <property type="match status" value="1"/>
</dbReference>
<sequence length="350" mass="38277">MDKKAVSFLVLGCLLGTIVTSGAFSVLARPASAEGAGERQAAGAASAGTKRVVLKLSHALDQAHPVHVAMEYMAKQLDKKSGGAVQLQIFPNGQLGSETESIEQVQRGALAMVKTSTAPLESFIPEMALFGLPYLFRDEDHFWKVLLGDVGKELAAAGAKVGVRGLCYYDSGSRSFYTTDAPVMSPADLQGKKIRVMKSKTAMDMVSQMGAAPTPIAFGELYSALQQGMVDGAENNPPSLFTSRHFEVTKHYSLDEHTSIPDIILFSQKIWESLSPEVQRWIQEAADESAVFQREAWKKSTQESLDALKKAGVTIHRPDKEPFRKQVQPMYDRIEGTELSKLVKRVQEVE</sequence>
<dbReference type="EMBL" id="CP012672">
    <property type="protein sequence ID" value="AUX32199.1"/>
    <property type="molecule type" value="Genomic_DNA"/>
</dbReference>
<dbReference type="PANTHER" id="PTHR33376">
    <property type="match status" value="1"/>
</dbReference>
<dbReference type="CDD" id="cd13671">
    <property type="entry name" value="PBP2_TRAP_SBP_like_3"/>
    <property type="match status" value="1"/>
</dbReference>
<accession>A0A4P2QPV5</accession>
<protein>
    <submittedName>
        <fullName evidence="2">C4-dicarboxylate ABC transporter substrate-binding protein</fullName>
    </submittedName>
</protein>
<dbReference type="GO" id="GO:0030288">
    <property type="term" value="C:outer membrane-bounded periplasmic space"/>
    <property type="evidence" value="ECO:0007669"/>
    <property type="project" value="InterPro"/>
</dbReference>